<evidence type="ECO:0000313" key="3">
    <source>
        <dbReference type="Proteomes" id="UP000193560"/>
    </source>
</evidence>
<reference evidence="2 3" key="1">
    <citation type="submission" date="2016-07" db="EMBL/GenBank/DDBJ databases">
        <title>Pervasive Adenine N6-methylation of Active Genes in Fungi.</title>
        <authorList>
            <consortium name="DOE Joint Genome Institute"/>
            <person name="Mondo S.J."/>
            <person name="Dannebaum R.O."/>
            <person name="Kuo R.C."/>
            <person name="Labutti K."/>
            <person name="Haridas S."/>
            <person name="Kuo A."/>
            <person name="Salamov A."/>
            <person name="Ahrendt S.R."/>
            <person name="Lipzen A."/>
            <person name="Sullivan W."/>
            <person name="Andreopoulos W.B."/>
            <person name="Clum A."/>
            <person name="Lindquist E."/>
            <person name="Daum C."/>
            <person name="Ramamoorthy G.K."/>
            <person name="Gryganskyi A."/>
            <person name="Culley D."/>
            <person name="Magnuson J.K."/>
            <person name="James T.Y."/>
            <person name="O'Malley M.A."/>
            <person name="Stajich J.E."/>
            <person name="Spatafora J.W."/>
            <person name="Visel A."/>
            <person name="Grigoriev I.V."/>
        </authorList>
    </citation>
    <scope>NUCLEOTIDE SEQUENCE [LARGE SCALE GENOMIC DNA]</scope>
    <source>
        <strain evidence="2 3">NRRL 1336</strain>
    </source>
</reference>
<dbReference type="OrthoDB" id="10584565at2759"/>
<dbReference type="Proteomes" id="UP000193560">
    <property type="component" value="Unassembled WGS sequence"/>
</dbReference>
<dbReference type="AlphaFoldDB" id="A0A1X2ITM5"/>
<evidence type="ECO:0000313" key="2">
    <source>
        <dbReference type="EMBL" id="ORZ22164.1"/>
    </source>
</evidence>
<feature type="compositionally biased region" description="Low complexity" evidence="1">
    <location>
        <begin position="32"/>
        <end position="45"/>
    </location>
</feature>
<gene>
    <name evidence="2" type="ORF">BCR42DRAFT_405623</name>
</gene>
<dbReference type="EMBL" id="MCGE01000004">
    <property type="protein sequence ID" value="ORZ22164.1"/>
    <property type="molecule type" value="Genomic_DNA"/>
</dbReference>
<feature type="region of interest" description="Disordered" evidence="1">
    <location>
        <begin position="1"/>
        <end position="105"/>
    </location>
</feature>
<feature type="compositionally biased region" description="Basic and acidic residues" evidence="1">
    <location>
        <begin position="74"/>
        <end position="88"/>
    </location>
</feature>
<keyword evidence="3" id="KW-1185">Reference proteome</keyword>
<proteinExistence type="predicted"/>
<comment type="caution">
    <text evidence="2">The sequence shown here is derived from an EMBL/GenBank/DDBJ whole genome shotgun (WGS) entry which is preliminary data.</text>
</comment>
<feature type="compositionally biased region" description="Polar residues" evidence="1">
    <location>
        <begin position="1"/>
        <end position="31"/>
    </location>
</feature>
<organism evidence="2 3">
    <name type="scientific">Absidia repens</name>
    <dbReference type="NCBI Taxonomy" id="90262"/>
    <lineage>
        <taxon>Eukaryota</taxon>
        <taxon>Fungi</taxon>
        <taxon>Fungi incertae sedis</taxon>
        <taxon>Mucoromycota</taxon>
        <taxon>Mucoromycotina</taxon>
        <taxon>Mucoromycetes</taxon>
        <taxon>Mucorales</taxon>
        <taxon>Cunninghamellaceae</taxon>
        <taxon>Absidia</taxon>
    </lineage>
</organism>
<protein>
    <submittedName>
        <fullName evidence="2">Uncharacterized protein</fullName>
    </submittedName>
</protein>
<sequence length="105" mass="11636">MISLLNKSQRPLATSSRLWINNVNPTNTRLFSSAAGSSTSTTQTHSNDHHHHQASSSKDDSERLLDMYNNEKQSVLDELDHPDNKGEEATVSPDPESDANSVFDE</sequence>
<accession>A0A1X2ITM5</accession>
<name>A0A1X2ITM5_9FUNG</name>
<evidence type="ECO:0000256" key="1">
    <source>
        <dbReference type="SAM" id="MobiDB-lite"/>
    </source>
</evidence>